<evidence type="ECO:0000313" key="4">
    <source>
        <dbReference type="Proteomes" id="UP000256710"/>
    </source>
</evidence>
<dbReference type="Proteomes" id="UP000256710">
    <property type="component" value="Unassembled WGS sequence"/>
</dbReference>
<proteinExistence type="predicted"/>
<dbReference type="AlphaFoldDB" id="A0A375HU38"/>
<dbReference type="Proteomes" id="UP000255168">
    <property type="component" value="Plasmid II"/>
</dbReference>
<keyword evidence="4" id="KW-1185">Reference proteome</keyword>
<keyword evidence="2" id="KW-0614">Plasmid</keyword>
<geneLocation type="plasmid" evidence="2">
    <name>II</name>
</geneLocation>
<evidence type="ECO:0000313" key="1">
    <source>
        <dbReference type="EMBL" id="SOZ39685.1"/>
    </source>
</evidence>
<evidence type="ECO:0000313" key="3">
    <source>
        <dbReference type="Proteomes" id="UP000255168"/>
    </source>
</evidence>
<dbReference type="EMBL" id="OFTC01000043">
    <property type="protein sequence ID" value="SOZ39685.1"/>
    <property type="molecule type" value="Genomic_DNA"/>
</dbReference>
<organism evidence="2 3">
    <name type="scientific">Cupriavidus neocaledonicus</name>
    <dbReference type="NCBI Taxonomy" id="1040979"/>
    <lineage>
        <taxon>Bacteria</taxon>
        <taxon>Pseudomonadati</taxon>
        <taxon>Pseudomonadota</taxon>
        <taxon>Betaproteobacteria</taxon>
        <taxon>Burkholderiales</taxon>
        <taxon>Burkholderiaceae</taxon>
        <taxon>Cupriavidus</taxon>
    </lineage>
</organism>
<protein>
    <submittedName>
        <fullName evidence="2">Uncharacterized protein</fullName>
    </submittedName>
</protein>
<reference evidence="3 4" key="1">
    <citation type="submission" date="2018-01" db="EMBL/GenBank/DDBJ databases">
        <authorList>
            <person name="Clerissi C."/>
        </authorList>
    </citation>
    <scope>NUCLEOTIDE SEQUENCE [LARGE SCALE GENOMIC DNA]</scope>
    <source>
        <strain evidence="1">Cupriavidus taiwanensis STM 6082</strain>
        <strain evidence="2">Cupriavidus taiwanensis STM 6160</strain>
        <plasmid evidence="2">II</plasmid>
        <plasmid evidence="3">ii</plasmid>
    </source>
</reference>
<evidence type="ECO:0000313" key="2">
    <source>
        <dbReference type="EMBL" id="SPD60985.1"/>
    </source>
</evidence>
<dbReference type="EMBL" id="LT984807">
    <property type="protein sequence ID" value="SPD60985.1"/>
    <property type="molecule type" value="Genomic_DNA"/>
</dbReference>
<gene>
    <name evidence="1" type="ORF">CBM2605_B40016</name>
    <name evidence="2" type="ORF">CBM2607_MP21643</name>
</gene>
<name>A0A375HU38_9BURK</name>
<geneLocation type="plasmid" evidence="3">
    <name>ii</name>
</geneLocation>
<sequence>MRGSDLCPLTESAFHIVGFPRCAAPHPLSFCEKTFRIMKINTYLIEIQGKTKSYVLYKT</sequence>
<accession>A0A375HU38</accession>